<dbReference type="GeneID" id="82535467"/>
<comment type="caution">
    <text evidence="1">The sequence shown here is derived from an EMBL/GenBank/DDBJ whole genome shotgun (WGS) entry which is preliminary data.</text>
</comment>
<accession>A0A3D8IEK6</accession>
<organism evidence="1 2">
    <name type="scientific">Helicobacter ganmani</name>
    <dbReference type="NCBI Taxonomy" id="60246"/>
    <lineage>
        <taxon>Bacteria</taxon>
        <taxon>Pseudomonadati</taxon>
        <taxon>Campylobacterota</taxon>
        <taxon>Epsilonproteobacteria</taxon>
        <taxon>Campylobacterales</taxon>
        <taxon>Helicobacteraceae</taxon>
        <taxon>Helicobacter</taxon>
    </lineage>
</organism>
<name>A0A3D8IEK6_9HELI</name>
<dbReference type="EMBL" id="NXLS01000003">
    <property type="protein sequence ID" value="RDU63316.1"/>
    <property type="molecule type" value="Genomic_DNA"/>
</dbReference>
<evidence type="ECO:0000313" key="1">
    <source>
        <dbReference type="EMBL" id="RDU63316.1"/>
    </source>
</evidence>
<gene>
    <name evidence="1" type="ORF">CQA43_04105</name>
</gene>
<proteinExistence type="predicted"/>
<keyword evidence="2" id="KW-1185">Reference proteome</keyword>
<dbReference type="RefSeq" id="WP_115551344.1">
    <property type="nucleotide sequence ID" value="NZ_CAONBV010000005.1"/>
</dbReference>
<protein>
    <submittedName>
        <fullName evidence="1">Uncharacterized protein</fullName>
    </submittedName>
</protein>
<dbReference type="OrthoDB" id="5329167at2"/>
<sequence>MFVAQLVSAIQQCAKENNMDILKVNWQRANVSWNQSFVSASSSEQKEMLENVLGVLESESAIQKGLYMGETESPAIDILSEILYHRLLYLHTNSLKGL</sequence>
<dbReference type="AlphaFoldDB" id="A0A3D8IEK6"/>
<evidence type="ECO:0000313" key="2">
    <source>
        <dbReference type="Proteomes" id="UP000256650"/>
    </source>
</evidence>
<dbReference type="Proteomes" id="UP000256650">
    <property type="component" value="Unassembled WGS sequence"/>
</dbReference>
<reference evidence="1 2" key="1">
    <citation type="submission" date="2018-04" db="EMBL/GenBank/DDBJ databases">
        <title>Novel Campyloabacter and Helicobacter Species and Strains.</title>
        <authorList>
            <person name="Mannion A.J."/>
            <person name="Shen Z."/>
            <person name="Fox J.G."/>
        </authorList>
    </citation>
    <scope>NUCLEOTIDE SEQUENCE [LARGE SCALE GENOMIC DNA]</scope>
    <source>
        <strain evidence="1 2">MIT 99-5101</strain>
    </source>
</reference>